<sequence>MNNYLLEYLAQFIDLTNDEINYIQQNGKVRAYKKGDILLRQGQDAKNTYLVLRGCIKSFYLENGDEYITEFYVENDLIVPTGYAQQSPSRYFLSCLEDAMVSSGTIEGANHFVKLFPRLSKVCMQISNDLIAKQRISFDEYRLFSPEMRYVKFIKGRPKLSNRIPQYMIANYLGIKPQSLSRIRRRLVIKDC</sequence>
<dbReference type="OrthoDB" id="1092431at2"/>
<dbReference type="SUPFAM" id="SSF51206">
    <property type="entry name" value="cAMP-binding domain-like"/>
    <property type="match status" value="1"/>
</dbReference>
<dbReference type="InterPro" id="IPR018490">
    <property type="entry name" value="cNMP-bd_dom_sf"/>
</dbReference>
<reference evidence="2 3" key="1">
    <citation type="submission" date="2019-02" db="EMBL/GenBank/DDBJ databases">
        <title>Draft genome sequence of Muricauda sp. 176CP4-71.</title>
        <authorList>
            <person name="Park J.-S."/>
        </authorList>
    </citation>
    <scope>NUCLEOTIDE SEQUENCE [LARGE SCALE GENOMIC DNA]</scope>
    <source>
        <strain evidence="2 3">176CP4-71</strain>
    </source>
</reference>
<evidence type="ECO:0000313" key="2">
    <source>
        <dbReference type="EMBL" id="TAI48385.1"/>
    </source>
</evidence>
<evidence type="ECO:0000313" key="3">
    <source>
        <dbReference type="Proteomes" id="UP000291981"/>
    </source>
</evidence>
<dbReference type="Pfam" id="PF00027">
    <property type="entry name" value="cNMP_binding"/>
    <property type="match status" value="1"/>
</dbReference>
<keyword evidence="3" id="KW-1185">Reference proteome</keyword>
<gene>
    <name evidence="2" type="ORF">EW142_00845</name>
</gene>
<dbReference type="InterPro" id="IPR014710">
    <property type="entry name" value="RmlC-like_jellyroll"/>
</dbReference>
<comment type="caution">
    <text evidence="2">The sequence shown here is derived from an EMBL/GenBank/DDBJ whole genome shotgun (WGS) entry which is preliminary data.</text>
</comment>
<dbReference type="AlphaFoldDB" id="A0A4Q8QDB8"/>
<dbReference type="RefSeq" id="WP_130608305.1">
    <property type="nucleotide sequence ID" value="NZ_SGIU01000001.1"/>
</dbReference>
<dbReference type="EMBL" id="SGIU01000001">
    <property type="protein sequence ID" value="TAI48385.1"/>
    <property type="molecule type" value="Genomic_DNA"/>
</dbReference>
<dbReference type="Proteomes" id="UP000291981">
    <property type="component" value="Unassembled WGS sequence"/>
</dbReference>
<name>A0A4Q8QDB8_9FLAO</name>
<dbReference type="InterPro" id="IPR000595">
    <property type="entry name" value="cNMP-bd_dom"/>
</dbReference>
<dbReference type="PROSITE" id="PS50042">
    <property type="entry name" value="CNMP_BINDING_3"/>
    <property type="match status" value="1"/>
</dbReference>
<dbReference type="CDD" id="cd00038">
    <property type="entry name" value="CAP_ED"/>
    <property type="match status" value="1"/>
</dbReference>
<protein>
    <submittedName>
        <fullName evidence="2">Crp/Fnr family transcriptional regulator</fullName>
    </submittedName>
</protein>
<proteinExistence type="predicted"/>
<accession>A0A4Q8QDB8</accession>
<evidence type="ECO:0000259" key="1">
    <source>
        <dbReference type="PROSITE" id="PS50042"/>
    </source>
</evidence>
<feature type="domain" description="Cyclic nucleotide-binding" evidence="1">
    <location>
        <begin position="11"/>
        <end position="57"/>
    </location>
</feature>
<organism evidence="2 3">
    <name type="scientific">Flagellimonas allohymeniacidonis</name>
    <dbReference type="NCBI Taxonomy" id="2517819"/>
    <lineage>
        <taxon>Bacteria</taxon>
        <taxon>Pseudomonadati</taxon>
        <taxon>Bacteroidota</taxon>
        <taxon>Flavobacteriia</taxon>
        <taxon>Flavobacteriales</taxon>
        <taxon>Flavobacteriaceae</taxon>
        <taxon>Flagellimonas</taxon>
    </lineage>
</organism>
<dbReference type="Gene3D" id="2.60.120.10">
    <property type="entry name" value="Jelly Rolls"/>
    <property type="match status" value="1"/>
</dbReference>